<reference evidence="3 4" key="1">
    <citation type="submission" date="2015-05" db="EMBL/GenBank/DDBJ databases">
        <title>Genome sequencing and analysis of members of genus Stenotrophomonas.</title>
        <authorList>
            <person name="Patil P.P."/>
            <person name="Midha S."/>
            <person name="Patil P.B."/>
        </authorList>
    </citation>
    <scope>NUCLEOTIDE SEQUENCE [LARGE SCALE GENOMIC DNA]</scope>
    <source>
        <strain evidence="3 4">DSM 21508</strain>
    </source>
</reference>
<organism evidence="3 4">
    <name type="scientific">Stenotrophomonas chelatiphaga</name>
    <dbReference type="NCBI Taxonomy" id="517011"/>
    <lineage>
        <taxon>Bacteria</taxon>
        <taxon>Pseudomonadati</taxon>
        <taxon>Pseudomonadota</taxon>
        <taxon>Gammaproteobacteria</taxon>
        <taxon>Lysobacterales</taxon>
        <taxon>Lysobacteraceae</taxon>
        <taxon>Stenotrophomonas</taxon>
    </lineage>
</organism>
<feature type="compositionally biased region" description="Low complexity" evidence="1">
    <location>
        <begin position="26"/>
        <end position="49"/>
    </location>
</feature>
<feature type="region of interest" description="Disordered" evidence="1">
    <location>
        <begin position="23"/>
        <end position="66"/>
    </location>
</feature>
<dbReference type="PATRIC" id="fig|517011.3.peg.1386"/>
<name>A0A0R0CW64_9GAMM</name>
<protein>
    <recommendedName>
        <fullName evidence="5">Lipoprotein</fullName>
    </recommendedName>
</protein>
<evidence type="ECO:0000313" key="3">
    <source>
        <dbReference type="EMBL" id="KRG74013.1"/>
    </source>
</evidence>
<keyword evidence="4" id="KW-1185">Reference proteome</keyword>
<gene>
    <name evidence="3" type="ORF">ABB28_08595</name>
</gene>
<evidence type="ECO:0008006" key="5">
    <source>
        <dbReference type="Google" id="ProtNLM"/>
    </source>
</evidence>
<evidence type="ECO:0000256" key="1">
    <source>
        <dbReference type="SAM" id="MobiDB-lite"/>
    </source>
</evidence>
<comment type="caution">
    <text evidence="3">The sequence shown here is derived from an EMBL/GenBank/DDBJ whole genome shotgun (WGS) entry which is preliminary data.</text>
</comment>
<dbReference type="EMBL" id="LDJK01000033">
    <property type="protein sequence ID" value="KRG74013.1"/>
    <property type="molecule type" value="Genomic_DNA"/>
</dbReference>
<evidence type="ECO:0000256" key="2">
    <source>
        <dbReference type="SAM" id="SignalP"/>
    </source>
</evidence>
<dbReference type="AlphaFoldDB" id="A0A0R0CW64"/>
<dbReference type="Proteomes" id="UP000051386">
    <property type="component" value="Unassembled WGS sequence"/>
</dbReference>
<keyword evidence="2" id="KW-0732">Signal</keyword>
<dbReference type="PROSITE" id="PS51257">
    <property type="entry name" value="PROKAR_LIPOPROTEIN"/>
    <property type="match status" value="1"/>
</dbReference>
<proteinExistence type="predicted"/>
<sequence length="66" mass="6724">MTKTTKLLLPLALTLAIAACSKPADEATPAADAAATPAATEQTTTPAADSSPRPRDGPRTRMPYSA</sequence>
<evidence type="ECO:0000313" key="4">
    <source>
        <dbReference type="Proteomes" id="UP000051386"/>
    </source>
</evidence>
<feature type="signal peptide" evidence="2">
    <location>
        <begin position="1"/>
        <end position="26"/>
    </location>
</feature>
<feature type="chain" id="PRO_5006394671" description="Lipoprotein" evidence="2">
    <location>
        <begin position="27"/>
        <end position="66"/>
    </location>
</feature>
<accession>A0A0R0CW64</accession>